<sequence>MKRASRNSHRQYNNNSVDEEARATIKHQNLLHDFLELRKEFVSKKKNLETINQMRGTLLNEIRFLRQRYNYLSMIKSQEYELQQDSVQSQNPYPQSKRTKKHGVSESIERRLSSLPDSYPNVVHEEEGGRSHVDVQAVSRKGKKPQRCLINGKRVGKRKISWQDQVALKV</sequence>
<evidence type="ECO:0000313" key="2">
    <source>
        <dbReference type="EMBL" id="GMI92438.1"/>
    </source>
</evidence>
<feature type="region of interest" description="Disordered" evidence="1">
    <location>
        <begin position="1"/>
        <end position="20"/>
    </location>
</feature>
<name>A0A9W7IDM1_HIBTR</name>
<dbReference type="PANTHER" id="PTHR34807:SF6">
    <property type="entry name" value="MYB-CC TYPE TRANSCRIPTION FACTOR LHEQLE-CONTAINING DOMAIN-CONTAINING PROTEIN"/>
    <property type="match status" value="1"/>
</dbReference>
<organism evidence="2 3">
    <name type="scientific">Hibiscus trionum</name>
    <name type="common">Flower of an hour</name>
    <dbReference type="NCBI Taxonomy" id="183268"/>
    <lineage>
        <taxon>Eukaryota</taxon>
        <taxon>Viridiplantae</taxon>
        <taxon>Streptophyta</taxon>
        <taxon>Embryophyta</taxon>
        <taxon>Tracheophyta</taxon>
        <taxon>Spermatophyta</taxon>
        <taxon>Magnoliopsida</taxon>
        <taxon>eudicotyledons</taxon>
        <taxon>Gunneridae</taxon>
        <taxon>Pentapetalae</taxon>
        <taxon>rosids</taxon>
        <taxon>malvids</taxon>
        <taxon>Malvales</taxon>
        <taxon>Malvaceae</taxon>
        <taxon>Malvoideae</taxon>
        <taxon>Hibiscus</taxon>
    </lineage>
</organism>
<accession>A0A9W7IDM1</accession>
<feature type="compositionally biased region" description="Basic and acidic residues" evidence="1">
    <location>
        <begin position="103"/>
        <end position="112"/>
    </location>
</feature>
<protein>
    <submittedName>
        <fullName evidence="2">INO80-BINDING PROTEIN 2B</fullName>
    </submittedName>
</protein>
<proteinExistence type="predicted"/>
<dbReference type="PANTHER" id="PTHR34807">
    <property type="entry name" value="OS08G0270800 PROTEIN"/>
    <property type="match status" value="1"/>
</dbReference>
<keyword evidence="3" id="KW-1185">Reference proteome</keyword>
<feature type="compositionally biased region" description="Polar residues" evidence="1">
    <location>
        <begin position="83"/>
        <end position="96"/>
    </location>
</feature>
<dbReference type="AlphaFoldDB" id="A0A9W7IDM1"/>
<dbReference type="EMBL" id="BSYR01000024">
    <property type="protein sequence ID" value="GMI92438.1"/>
    <property type="molecule type" value="Genomic_DNA"/>
</dbReference>
<evidence type="ECO:0000313" key="3">
    <source>
        <dbReference type="Proteomes" id="UP001165190"/>
    </source>
</evidence>
<dbReference type="OrthoDB" id="1295445at2759"/>
<evidence type="ECO:0000256" key="1">
    <source>
        <dbReference type="SAM" id="MobiDB-lite"/>
    </source>
</evidence>
<feature type="region of interest" description="Disordered" evidence="1">
    <location>
        <begin position="83"/>
        <end position="131"/>
    </location>
</feature>
<comment type="caution">
    <text evidence="2">The sequence shown here is derived from an EMBL/GenBank/DDBJ whole genome shotgun (WGS) entry which is preliminary data.</text>
</comment>
<gene>
    <name evidence="2" type="ORF">HRI_002913100</name>
</gene>
<reference evidence="2" key="1">
    <citation type="submission" date="2023-05" db="EMBL/GenBank/DDBJ databases">
        <title>Genome and transcriptome analyses reveal genes involved in the formation of fine ridges on petal epidermal cells in Hibiscus trionum.</title>
        <authorList>
            <person name="Koshimizu S."/>
            <person name="Masuda S."/>
            <person name="Ishii T."/>
            <person name="Shirasu K."/>
            <person name="Hoshino A."/>
            <person name="Arita M."/>
        </authorList>
    </citation>
    <scope>NUCLEOTIDE SEQUENCE</scope>
    <source>
        <strain evidence="2">Hamamatsu line</strain>
    </source>
</reference>
<dbReference type="Proteomes" id="UP001165190">
    <property type="component" value="Unassembled WGS sequence"/>
</dbReference>